<protein>
    <submittedName>
        <fullName evidence="1">DUF4912 domain-containing protein</fullName>
    </submittedName>
</protein>
<dbReference type="Proteomes" id="UP001079657">
    <property type="component" value="Unassembled WGS sequence"/>
</dbReference>
<dbReference type="RefSeq" id="WP_268049411.1">
    <property type="nucleotide sequence ID" value="NZ_JAPQES010000002.1"/>
</dbReference>
<dbReference type="EMBL" id="JAPQES010000002">
    <property type="protein sequence ID" value="MCY6370641.1"/>
    <property type="molecule type" value="Genomic_DNA"/>
</dbReference>
<proteinExistence type="predicted"/>
<accession>A0ABT4CNK5</accession>
<comment type="caution">
    <text evidence="1">The sequence shown here is derived from an EMBL/GenBank/DDBJ whole genome shotgun (WGS) entry which is preliminary data.</text>
</comment>
<name>A0ABT4CNK5_9CLOT</name>
<organism evidence="1 2">
    <name type="scientific">Clostridium ganghwense</name>
    <dbReference type="NCBI Taxonomy" id="312089"/>
    <lineage>
        <taxon>Bacteria</taxon>
        <taxon>Bacillati</taxon>
        <taxon>Bacillota</taxon>
        <taxon>Clostridia</taxon>
        <taxon>Eubacteriales</taxon>
        <taxon>Clostridiaceae</taxon>
        <taxon>Clostridium</taxon>
    </lineage>
</organism>
<evidence type="ECO:0000313" key="1">
    <source>
        <dbReference type="EMBL" id="MCY6370641.1"/>
    </source>
</evidence>
<evidence type="ECO:0000313" key="2">
    <source>
        <dbReference type="Proteomes" id="UP001079657"/>
    </source>
</evidence>
<gene>
    <name evidence="1" type="ORF">OXH55_08355</name>
</gene>
<keyword evidence="2" id="KW-1185">Reference proteome</keyword>
<dbReference type="Pfam" id="PF16258">
    <property type="entry name" value="DUF4912"/>
    <property type="match status" value="1"/>
</dbReference>
<dbReference type="InterPro" id="IPR032585">
    <property type="entry name" value="DUF4912"/>
</dbReference>
<sequence>MNLDEKSSIILMVQSAYKVFCYYNISPLTVKNFEDIYGENAWENSKPVLKMYEVDEGIAKEIETIYLDAFANNWYINLNKDDMDVFVKLGRMLPDDKFVAISVSNTITTPRDRQSGDRDVYYVDLSQEYKEKPDTVLPTYNENDECKMKRNEPKPYPFMVKKKNIKCMNQ</sequence>
<reference evidence="1" key="1">
    <citation type="submission" date="2022-12" db="EMBL/GenBank/DDBJ databases">
        <authorList>
            <person name="Wang J."/>
        </authorList>
    </citation>
    <scope>NUCLEOTIDE SEQUENCE</scope>
    <source>
        <strain evidence="1">HY-42-06</strain>
    </source>
</reference>